<evidence type="ECO:0000256" key="6">
    <source>
        <dbReference type="ARBA" id="ARBA00022777"/>
    </source>
</evidence>
<dbReference type="Proteomes" id="UP000186469">
    <property type="component" value="Unassembled WGS sequence"/>
</dbReference>
<keyword evidence="8" id="KW-0902">Two-component regulatory system</keyword>
<feature type="domain" description="PAS" evidence="10">
    <location>
        <begin position="146"/>
        <end position="182"/>
    </location>
</feature>
<dbReference type="PANTHER" id="PTHR43065">
    <property type="entry name" value="SENSOR HISTIDINE KINASE"/>
    <property type="match status" value="1"/>
</dbReference>
<dbReference type="EMBL" id="FRDI01000007">
    <property type="protein sequence ID" value="SHN66015.1"/>
    <property type="molecule type" value="Genomic_DNA"/>
</dbReference>
<dbReference type="Gene3D" id="3.30.565.10">
    <property type="entry name" value="Histidine kinase-like ATPase, C-terminal domain"/>
    <property type="match status" value="1"/>
</dbReference>
<dbReference type="Pfam" id="PF13188">
    <property type="entry name" value="PAS_8"/>
    <property type="match status" value="1"/>
</dbReference>
<evidence type="ECO:0000256" key="1">
    <source>
        <dbReference type="ARBA" id="ARBA00000085"/>
    </source>
</evidence>
<dbReference type="SUPFAM" id="SSF55874">
    <property type="entry name" value="ATPase domain of HSP90 chaperone/DNA topoisomerase II/histidine kinase"/>
    <property type="match status" value="1"/>
</dbReference>
<dbReference type="EC" id="2.7.13.3" evidence="2"/>
<dbReference type="InterPro" id="IPR035965">
    <property type="entry name" value="PAS-like_dom_sf"/>
</dbReference>
<dbReference type="InterPro" id="IPR036097">
    <property type="entry name" value="HisK_dim/P_sf"/>
</dbReference>
<dbReference type="NCBIfam" id="TIGR00229">
    <property type="entry name" value="sensory_box"/>
    <property type="match status" value="1"/>
</dbReference>
<name>A0A1M7T5N2_9BACT</name>
<dbReference type="SMART" id="SM00387">
    <property type="entry name" value="HATPase_c"/>
    <property type="match status" value="1"/>
</dbReference>
<dbReference type="OrthoDB" id="5438077at2"/>
<feature type="domain" description="PAC" evidence="11">
    <location>
        <begin position="338"/>
        <end position="389"/>
    </location>
</feature>
<proteinExistence type="predicted"/>
<evidence type="ECO:0000313" key="12">
    <source>
        <dbReference type="EMBL" id="SHN66015.1"/>
    </source>
</evidence>
<keyword evidence="6" id="KW-0418">Kinase</keyword>
<dbReference type="InterPro" id="IPR003594">
    <property type="entry name" value="HATPase_dom"/>
</dbReference>
<dbReference type="InterPro" id="IPR000700">
    <property type="entry name" value="PAS-assoc_C"/>
</dbReference>
<dbReference type="SUPFAM" id="SSF55785">
    <property type="entry name" value="PYP-like sensor domain (PAS domain)"/>
    <property type="match status" value="1"/>
</dbReference>
<evidence type="ECO:0000256" key="2">
    <source>
        <dbReference type="ARBA" id="ARBA00012438"/>
    </source>
</evidence>
<keyword evidence="3" id="KW-0597">Phosphoprotein</keyword>
<evidence type="ECO:0000256" key="8">
    <source>
        <dbReference type="ARBA" id="ARBA00023012"/>
    </source>
</evidence>
<dbReference type="PRINTS" id="PR00344">
    <property type="entry name" value="BCTRLSENSOR"/>
</dbReference>
<dbReference type="STRING" id="1121455.SAMN02745728_01566"/>
<keyword evidence="4" id="KW-0808">Transferase</keyword>
<organism evidence="12 13">
    <name type="scientific">Desulfovibrio litoralis DSM 11393</name>
    <dbReference type="NCBI Taxonomy" id="1121455"/>
    <lineage>
        <taxon>Bacteria</taxon>
        <taxon>Pseudomonadati</taxon>
        <taxon>Thermodesulfobacteriota</taxon>
        <taxon>Desulfovibrionia</taxon>
        <taxon>Desulfovibrionales</taxon>
        <taxon>Desulfovibrionaceae</taxon>
        <taxon>Desulfovibrio</taxon>
    </lineage>
</organism>
<dbReference type="Gene3D" id="1.10.287.130">
    <property type="match status" value="1"/>
</dbReference>
<evidence type="ECO:0000256" key="5">
    <source>
        <dbReference type="ARBA" id="ARBA00022741"/>
    </source>
</evidence>
<reference evidence="12 13" key="1">
    <citation type="submission" date="2016-12" db="EMBL/GenBank/DDBJ databases">
        <authorList>
            <person name="Song W.-J."/>
            <person name="Kurnit D.M."/>
        </authorList>
    </citation>
    <scope>NUCLEOTIDE SEQUENCE [LARGE SCALE GENOMIC DNA]</scope>
    <source>
        <strain evidence="12 13">DSM 11393</strain>
    </source>
</reference>
<keyword evidence="5" id="KW-0547">Nucleotide-binding</keyword>
<dbReference type="PROSITE" id="PS50113">
    <property type="entry name" value="PAC"/>
    <property type="match status" value="1"/>
</dbReference>
<dbReference type="Pfam" id="PF00512">
    <property type="entry name" value="HisKA"/>
    <property type="match status" value="1"/>
</dbReference>
<accession>A0A1M7T5N2</accession>
<keyword evidence="13" id="KW-1185">Reference proteome</keyword>
<dbReference type="GO" id="GO:0005524">
    <property type="term" value="F:ATP binding"/>
    <property type="evidence" value="ECO:0007669"/>
    <property type="project" value="UniProtKB-KW"/>
</dbReference>
<dbReference type="PROSITE" id="PS50109">
    <property type="entry name" value="HIS_KIN"/>
    <property type="match status" value="1"/>
</dbReference>
<dbReference type="InterPro" id="IPR000014">
    <property type="entry name" value="PAS"/>
</dbReference>
<dbReference type="PANTHER" id="PTHR43065:SF10">
    <property type="entry name" value="PEROXIDE STRESS-ACTIVATED HISTIDINE KINASE MAK3"/>
    <property type="match status" value="1"/>
</dbReference>
<dbReference type="Pfam" id="PF02518">
    <property type="entry name" value="HATPase_c"/>
    <property type="match status" value="1"/>
</dbReference>
<evidence type="ECO:0000313" key="13">
    <source>
        <dbReference type="Proteomes" id="UP000186469"/>
    </source>
</evidence>
<evidence type="ECO:0000256" key="7">
    <source>
        <dbReference type="ARBA" id="ARBA00022840"/>
    </source>
</evidence>
<dbReference type="RefSeq" id="WP_072697259.1">
    <property type="nucleotide sequence ID" value="NZ_FRDI01000007.1"/>
</dbReference>
<sequence>MRYRVSSKTKGISTAQVGNLQKIANIPTSVQVFLNQLFELQEANNLFDSYAASIILSLTNWDKDTFYALLLQSLSSHLNLVTIESALLIQKNNNGISNFVLTFLDKEQQPVFIQVSTRNIYTQTHNSYKVIATLSACPKESQNSNDYYKLKNIIDHIPGYVVLIDQNHNIVFANKAFSNYFGSIKNGKCYEIMKQNKNTCTPCNPFEAFKTGTVSVTDWSPKDRPCAFRVYSYPFDDLNNNKLLLQVGLDITSDVKTQVALNQSEERYRTVSDNLSLGLAVMGKNQLIGLSNLRLQEWFGSNASRGKAFFNLFHDEKLHNPNSPDSPVRLTFETAENHECETSLIINNEQKFFRLSFLPIKTPKGNVRAVIAMLDDITERKKVEYRLAQVKRLEGLSILAAGIAHEINQPLSAVHLYSAGLKVLLEQKKDLSPDKIQERLDLILKEASKIKAIISNMRALALQEKIPDLELASLEHSFHEVKKLLSQQLNQQNIKLINHIDAENSFVLANKVQLEQVFLNIIKNSIDAFSKLNAPKDVNRIILVRSYCLAEPKQIILQFIDNGPGLKGDEDKIFNPFFSSSVTPQNMGLGLSIVHTFVESWGAEIIAQDLTQSPLINESNLPEFQEKRGSLFQITWTIKDNQE</sequence>
<evidence type="ECO:0000259" key="9">
    <source>
        <dbReference type="PROSITE" id="PS50109"/>
    </source>
</evidence>
<evidence type="ECO:0000259" key="11">
    <source>
        <dbReference type="PROSITE" id="PS50113"/>
    </source>
</evidence>
<dbReference type="InterPro" id="IPR003661">
    <property type="entry name" value="HisK_dim/P_dom"/>
</dbReference>
<dbReference type="CDD" id="cd00082">
    <property type="entry name" value="HisKA"/>
    <property type="match status" value="1"/>
</dbReference>
<protein>
    <recommendedName>
        <fullName evidence="2">histidine kinase</fullName>
        <ecNumber evidence="2">2.7.13.3</ecNumber>
    </recommendedName>
</protein>
<evidence type="ECO:0000256" key="4">
    <source>
        <dbReference type="ARBA" id="ARBA00022679"/>
    </source>
</evidence>
<dbReference type="SUPFAM" id="SSF47384">
    <property type="entry name" value="Homodimeric domain of signal transducing histidine kinase"/>
    <property type="match status" value="1"/>
</dbReference>
<comment type="catalytic activity">
    <reaction evidence="1">
        <text>ATP + protein L-histidine = ADP + protein N-phospho-L-histidine.</text>
        <dbReference type="EC" id="2.7.13.3"/>
    </reaction>
</comment>
<dbReference type="SMART" id="SM00388">
    <property type="entry name" value="HisKA"/>
    <property type="match status" value="1"/>
</dbReference>
<feature type="domain" description="Histidine kinase" evidence="9">
    <location>
        <begin position="402"/>
        <end position="605"/>
    </location>
</feature>
<evidence type="ECO:0000256" key="3">
    <source>
        <dbReference type="ARBA" id="ARBA00022553"/>
    </source>
</evidence>
<dbReference type="Gene3D" id="3.30.450.20">
    <property type="entry name" value="PAS domain"/>
    <property type="match status" value="2"/>
</dbReference>
<gene>
    <name evidence="12" type="ORF">SAMN02745728_01566</name>
</gene>
<dbReference type="PROSITE" id="PS50112">
    <property type="entry name" value="PAS"/>
    <property type="match status" value="1"/>
</dbReference>
<evidence type="ECO:0000259" key="10">
    <source>
        <dbReference type="PROSITE" id="PS50112"/>
    </source>
</evidence>
<dbReference type="InterPro" id="IPR036890">
    <property type="entry name" value="HATPase_C_sf"/>
</dbReference>
<dbReference type="InterPro" id="IPR005467">
    <property type="entry name" value="His_kinase_dom"/>
</dbReference>
<dbReference type="AlphaFoldDB" id="A0A1M7T5N2"/>
<dbReference type="InterPro" id="IPR004358">
    <property type="entry name" value="Sig_transdc_His_kin-like_C"/>
</dbReference>
<keyword evidence="7" id="KW-0067">ATP-binding</keyword>
<dbReference type="GO" id="GO:0000155">
    <property type="term" value="F:phosphorelay sensor kinase activity"/>
    <property type="evidence" value="ECO:0007669"/>
    <property type="project" value="InterPro"/>
</dbReference>
<dbReference type="Pfam" id="PF13426">
    <property type="entry name" value="PAS_9"/>
    <property type="match status" value="1"/>
</dbReference>